<dbReference type="PANTHER" id="PTHR11851:SF224">
    <property type="entry name" value="PROCESSING PROTEASE"/>
    <property type="match status" value="1"/>
</dbReference>
<reference evidence="3 4" key="1">
    <citation type="submission" date="2020-08" db="EMBL/GenBank/DDBJ databases">
        <title>Genomic Encyclopedia of Type Strains, Phase IV (KMG-IV): sequencing the most valuable type-strain genomes for metagenomic binning, comparative biology and taxonomic classification.</title>
        <authorList>
            <person name="Goeker M."/>
        </authorList>
    </citation>
    <scope>NUCLEOTIDE SEQUENCE [LARGE SCALE GENOMIC DNA]</scope>
    <source>
        <strain evidence="3 4">DSM 29781</strain>
    </source>
</reference>
<comment type="caution">
    <text evidence="3">The sequence shown here is derived from an EMBL/GenBank/DDBJ whole genome shotgun (WGS) entry which is preliminary data.</text>
</comment>
<dbReference type="InterPro" id="IPR050361">
    <property type="entry name" value="MPP/UQCRC_Complex"/>
</dbReference>
<protein>
    <submittedName>
        <fullName evidence="3">Zinc protease</fullName>
        <ecNumber evidence="3">3.4.24.-</ecNumber>
    </submittedName>
</protein>
<dbReference type="AlphaFoldDB" id="A0A7W8HKJ8"/>
<dbReference type="GO" id="GO:0046872">
    <property type="term" value="F:metal ion binding"/>
    <property type="evidence" value="ECO:0007669"/>
    <property type="project" value="InterPro"/>
</dbReference>
<dbReference type="GO" id="GO:0008233">
    <property type="term" value="F:peptidase activity"/>
    <property type="evidence" value="ECO:0007669"/>
    <property type="project" value="UniProtKB-KW"/>
</dbReference>
<feature type="domain" description="Peptidase M16 N-terminal" evidence="1">
    <location>
        <begin position="66"/>
        <end position="208"/>
    </location>
</feature>
<dbReference type="InterPro" id="IPR011249">
    <property type="entry name" value="Metalloenz_LuxS/M16"/>
</dbReference>
<dbReference type="Gene3D" id="3.30.830.10">
    <property type="entry name" value="Metalloenzyme, LuxS/M16 peptidase-like"/>
    <property type="match status" value="2"/>
</dbReference>
<keyword evidence="3" id="KW-0378">Hydrolase</keyword>
<name>A0A7W8HKJ8_9BURK</name>
<proteinExistence type="predicted"/>
<dbReference type="GO" id="GO:0006508">
    <property type="term" value="P:proteolysis"/>
    <property type="evidence" value="ECO:0007669"/>
    <property type="project" value="UniProtKB-KW"/>
</dbReference>
<sequence>MSLVLSLSRSSQVHGLRHGRMVRPARGAPTFLLLTFLLLAALWPGRAHAVLPIEHWTTSSGARVFFVHAPAIPMLDLAITFDAGGRYGAADRVGLASLTNTMLGKGVPGLGEPEIAERFASVGAQRGGGASSDRATVSLRTLSSAEELGAALEMLERLLAEPTFPAEVLAREKERVIQALREAQTKPETIAGQEFSALLYPGHPYGRHATPETVAAVTRDDLVAFHRAHYSADRAVVAMIGAVTRAQAESIAQRLTARLPAGSPSPALPEVARPGQAIERRIAHPASQSHILVGAPAIAWGDPDQFALMVGNYVLGGGGFVSRLYDEVREKRGLAYSVYSYFSPSLQPGPFTIGLQTKKEQTGLALQVVRETLSRFLADGPSADELKAAKANLVGGFPLRIDSNGKILDNLTTIGWYRLPLDWLERWPQRVEEVSAQQIRDAFARHVRADRLVTVVVGDDGR</sequence>
<dbReference type="Proteomes" id="UP000532440">
    <property type="component" value="Unassembled WGS sequence"/>
</dbReference>
<evidence type="ECO:0000259" key="1">
    <source>
        <dbReference type="Pfam" id="PF00675"/>
    </source>
</evidence>
<dbReference type="Pfam" id="PF00675">
    <property type="entry name" value="Peptidase_M16"/>
    <property type="match status" value="1"/>
</dbReference>
<dbReference type="InterPro" id="IPR011765">
    <property type="entry name" value="Pept_M16_N"/>
</dbReference>
<keyword evidence="3" id="KW-0645">Protease</keyword>
<evidence type="ECO:0000313" key="3">
    <source>
        <dbReference type="EMBL" id="MBB5273141.1"/>
    </source>
</evidence>
<gene>
    <name evidence="3" type="ORF">HNQ70_003169</name>
</gene>
<organism evidence="3 4">
    <name type="scientific">Quisquiliibacterium transsilvanicum</name>
    <dbReference type="NCBI Taxonomy" id="1549638"/>
    <lineage>
        <taxon>Bacteria</taxon>
        <taxon>Pseudomonadati</taxon>
        <taxon>Pseudomonadota</taxon>
        <taxon>Betaproteobacteria</taxon>
        <taxon>Burkholderiales</taxon>
        <taxon>Burkholderiaceae</taxon>
        <taxon>Quisquiliibacterium</taxon>
    </lineage>
</organism>
<feature type="domain" description="Peptidase M16 C-terminal" evidence="2">
    <location>
        <begin position="217"/>
        <end position="393"/>
    </location>
</feature>
<dbReference type="EC" id="3.4.24.-" evidence="3"/>
<dbReference type="PANTHER" id="PTHR11851">
    <property type="entry name" value="METALLOPROTEASE"/>
    <property type="match status" value="1"/>
</dbReference>
<evidence type="ECO:0000313" key="4">
    <source>
        <dbReference type="Proteomes" id="UP000532440"/>
    </source>
</evidence>
<dbReference type="SUPFAM" id="SSF63411">
    <property type="entry name" value="LuxS/MPP-like metallohydrolase"/>
    <property type="match status" value="2"/>
</dbReference>
<keyword evidence="4" id="KW-1185">Reference proteome</keyword>
<accession>A0A7W8HKJ8</accession>
<dbReference type="Pfam" id="PF05193">
    <property type="entry name" value="Peptidase_M16_C"/>
    <property type="match status" value="1"/>
</dbReference>
<evidence type="ECO:0000259" key="2">
    <source>
        <dbReference type="Pfam" id="PF05193"/>
    </source>
</evidence>
<dbReference type="InterPro" id="IPR007863">
    <property type="entry name" value="Peptidase_M16_C"/>
</dbReference>
<dbReference type="EMBL" id="JACHGB010000006">
    <property type="protein sequence ID" value="MBB5273141.1"/>
    <property type="molecule type" value="Genomic_DNA"/>
</dbReference>